<protein>
    <submittedName>
        <fullName evidence="3">GIP protein</fullName>
    </submittedName>
</protein>
<dbReference type="EMBL" id="CAJNDS010002819">
    <property type="protein sequence ID" value="CAE7608822.1"/>
    <property type="molecule type" value="Genomic_DNA"/>
</dbReference>
<dbReference type="AlphaFoldDB" id="A0A812V5Y1"/>
<accession>A0A812V5Y1</accession>
<gene>
    <name evidence="3" type="primary">GIP</name>
    <name evidence="3" type="ORF">SNAT2548_LOCUS34610</name>
</gene>
<evidence type="ECO:0000313" key="4">
    <source>
        <dbReference type="Proteomes" id="UP000604046"/>
    </source>
</evidence>
<evidence type="ECO:0000313" key="3">
    <source>
        <dbReference type="EMBL" id="CAE7608822.1"/>
    </source>
</evidence>
<organism evidence="3 4">
    <name type="scientific">Symbiodinium natans</name>
    <dbReference type="NCBI Taxonomy" id="878477"/>
    <lineage>
        <taxon>Eukaryota</taxon>
        <taxon>Sar</taxon>
        <taxon>Alveolata</taxon>
        <taxon>Dinophyceae</taxon>
        <taxon>Suessiales</taxon>
        <taxon>Symbiodiniaceae</taxon>
        <taxon>Symbiodinium</taxon>
    </lineage>
</organism>
<keyword evidence="4" id="KW-1185">Reference proteome</keyword>
<keyword evidence="1" id="KW-0175">Coiled coil</keyword>
<reference evidence="3" key="1">
    <citation type="submission" date="2021-02" db="EMBL/GenBank/DDBJ databases">
        <authorList>
            <person name="Dougan E. K."/>
            <person name="Rhodes N."/>
            <person name="Thang M."/>
            <person name="Chan C."/>
        </authorList>
    </citation>
    <scope>NUCLEOTIDE SEQUENCE</scope>
</reference>
<evidence type="ECO:0000256" key="1">
    <source>
        <dbReference type="SAM" id="Coils"/>
    </source>
</evidence>
<evidence type="ECO:0000256" key="2">
    <source>
        <dbReference type="SAM" id="MobiDB-lite"/>
    </source>
</evidence>
<feature type="coiled-coil region" evidence="1">
    <location>
        <begin position="59"/>
        <end position="93"/>
    </location>
</feature>
<comment type="caution">
    <text evidence="3">The sequence shown here is derived from an EMBL/GenBank/DDBJ whole genome shotgun (WGS) entry which is preliminary data.</text>
</comment>
<name>A0A812V5Y1_9DINO</name>
<feature type="region of interest" description="Disordered" evidence="2">
    <location>
        <begin position="25"/>
        <end position="45"/>
    </location>
</feature>
<dbReference type="Proteomes" id="UP000604046">
    <property type="component" value="Unassembled WGS sequence"/>
</dbReference>
<proteinExistence type="predicted"/>
<sequence>MAGCGQMMIWAEALCRRRQRISVQVQTEPGPSTIDKDAQANRGMSASEKDFMECYIRKARELEEIVAEQARMIERCEDELRILRREAREHALLREHHHRVLLELREARAPDPIVVTVSGSSYHREDCGNISRSRRLCAYGPCQNCLR</sequence>